<gene>
    <name evidence="1" type="ORF">HCT46_07745</name>
</gene>
<proteinExistence type="predicted"/>
<organism evidence="1 2">
    <name type="scientific">Entomospira nematocerorum</name>
    <dbReference type="NCBI Taxonomy" id="2719987"/>
    <lineage>
        <taxon>Bacteria</taxon>
        <taxon>Pseudomonadati</taxon>
        <taxon>Spirochaetota</taxon>
        <taxon>Spirochaetia</taxon>
        <taxon>Spirochaetales</taxon>
        <taxon>Spirochaetaceae</taxon>
        <taxon>Entomospira</taxon>
    </lineage>
</organism>
<comment type="caution">
    <text evidence="1">The sequence shown here is derived from an EMBL/GenBank/DDBJ whole genome shotgun (WGS) entry which is preliminary data.</text>
</comment>
<dbReference type="Proteomes" id="UP000752013">
    <property type="component" value="Unassembled WGS sequence"/>
</dbReference>
<protein>
    <submittedName>
        <fullName evidence="1">Uncharacterized protein</fullName>
    </submittedName>
</protein>
<keyword evidence="2" id="KW-1185">Reference proteome</keyword>
<dbReference type="RefSeq" id="WP_167704597.1">
    <property type="nucleotide sequence ID" value="NZ_CP118172.1"/>
</dbReference>
<dbReference type="AlphaFoldDB" id="A0A968KTL4"/>
<evidence type="ECO:0000313" key="1">
    <source>
        <dbReference type="EMBL" id="NIZ47805.1"/>
    </source>
</evidence>
<name>A0A968KTL4_9SPIO</name>
<dbReference type="EMBL" id="JAATLK010000005">
    <property type="protein sequence ID" value="NIZ47805.1"/>
    <property type="molecule type" value="Genomic_DNA"/>
</dbReference>
<accession>A0A968KTL4</accession>
<evidence type="ECO:0000313" key="2">
    <source>
        <dbReference type="Proteomes" id="UP000752013"/>
    </source>
</evidence>
<reference evidence="1" key="1">
    <citation type="submission" date="2020-03" db="EMBL/GenBank/DDBJ databases">
        <title>Spirochaetal bacteria isolated from arthropods constitute a novel genus Entomospira genus novum within the order Spirochaetales.</title>
        <authorList>
            <person name="Grana-Miraglia L."/>
            <person name="Sikutova S."/>
            <person name="Fingerle V."/>
            <person name="Sing A."/>
            <person name="Castillo-Ramirez S."/>
            <person name="Margos G."/>
            <person name="Rudolf I."/>
        </authorList>
    </citation>
    <scope>NUCLEOTIDE SEQUENCE</scope>
    <source>
        <strain evidence="1">BR208</strain>
    </source>
</reference>
<sequence length="151" mass="17335">MNHKERLSVEETQEQFELICGAMLMDIEERQVELEYATEEERQRVEKQEHKIKTWIAFKRLSLNQNPDTIAYHLSQPIKQGNQEIHTFIFGLADLKVGKVLKSQSNKHLGDTEKGKAFISAVLGIPTLTLDECSLPDFTRIGEIIAFFTTT</sequence>